<sequence>MDQSGRNSTHGSRLRSDSVVFIETRLDAFHPGFANPPSHYDERLQGFVIDDYTTNTETGVMTVYNPSPGTLGPPSFSPSDLGSRLLPPRMRAEPGTALQFWDQLFPQAMDQHVTTHPDEPSEIKKKGRRIRDKNSWNDVYDELEAAKDAYSQTDTGFKGVLRKVYRKSADRSADINVAVLKTGQNVLNNEYVTPVLGALQVVLEASAKAVKLRQDMVAAFDDIDRRFAEVEVYLQAFKGDENIRVASIDLIAAVLHAVELVLSFFVSRTYKRVLRSTFTMDQYRDKIDQSLRDIETKSSNLLREVNMSRTHREGIFQQQVLYDTTVTKFAGTQLHRMMNRGRNEMKSMFDNLMHKMNSIEAAISRSPSPVSPSHLYKIAAILPETGGAGRYNTATTDEVLDWIGIPNLAEEDLEFVATHSHVDISDAQQGRAEQLVMTHQLQEWLSSPASSQLLIHGNYDDVRPVSGLSLLCASLALNLDSRNNPRLIRMLFFCGLNDGHRDHPGNIGSGSDDPFVPLVGGRAIIASFICQLLGAFDFGPELPLPCLGDAQVQEAVHYGDVDALCFVFEELVRRLPRGVVLLCMLDGAVYYERPEFVDDAYQVLEQLLLLSQDVSVSAVVKLLVTSPTHTTTFRELFGHRPVLSLDAAADTQWEASQSRTQRLLSGQTILGEEGYANGPLRDFAGS</sequence>
<protein>
    <recommendedName>
        <fullName evidence="3">Fungal STAND N-terminal Goodbye domain-containing protein</fullName>
    </recommendedName>
</protein>
<reference evidence="1" key="1">
    <citation type="journal article" date="2021" name="Nat. Commun.">
        <title>Genetic determinants of endophytism in the Arabidopsis root mycobiome.</title>
        <authorList>
            <person name="Mesny F."/>
            <person name="Miyauchi S."/>
            <person name="Thiergart T."/>
            <person name="Pickel B."/>
            <person name="Atanasova L."/>
            <person name="Karlsson M."/>
            <person name="Huettel B."/>
            <person name="Barry K.W."/>
            <person name="Haridas S."/>
            <person name="Chen C."/>
            <person name="Bauer D."/>
            <person name="Andreopoulos W."/>
            <person name="Pangilinan J."/>
            <person name="LaButti K."/>
            <person name="Riley R."/>
            <person name="Lipzen A."/>
            <person name="Clum A."/>
            <person name="Drula E."/>
            <person name="Henrissat B."/>
            <person name="Kohler A."/>
            <person name="Grigoriev I.V."/>
            <person name="Martin F.M."/>
            <person name="Hacquard S."/>
        </authorList>
    </citation>
    <scope>NUCLEOTIDE SEQUENCE</scope>
    <source>
        <strain evidence="1">MPI-CAGE-CH-0235</strain>
    </source>
</reference>
<evidence type="ECO:0008006" key="3">
    <source>
        <dbReference type="Google" id="ProtNLM"/>
    </source>
</evidence>
<organism evidence="1 2">
    <name type="scientific">Stachybotrys elegans</name>
    <dbReference type="NCBI Taxonomy" id="80388"/>
    <lineage>
        <taxon>Eukaryota</taxon>
        <taxon>Fungi</taxon>
        <taxon>Dikarya</taxon>
        <taxon>Ascomycota</taxon>
        <taxon>Pezizomycotina</taxon>
        <taxon>Sordariomycetes</taxon>
        <taxon>Hypocreomycetidae</taxon>
        <taxon>Hypocreales</taxon>
        <taxon>Stachybotryaceae</taxon>
        <taxon>Stachybotrys</taxon>
    </lineage>
</organism>
<proteinExistence type="predicted"/>
<dbReference type="PANTHER" id="PTHR40619:SF3">
    <property type="entry name" value="FUNGAL STAND N-TERMINAL GOODBYE DOMAIN-CONTAINING PROTEIN"/>
    <property type="match status" value="1"/>
</dbReference>
<evidence type="ECO:0000313" key="1">
    <source>
        <dbReference type="EMBL" id="KAH7325574.1"/>
    </source>
</evidence>
<dbReference type="OrthoDB" id="5419927at2759"/>
<dbReference type="PANTHER" id="PTHR40619">
    <property type="entry name" value="FUNGAL STAND N-TERMINAL GOODBYE DOMAIN-CONTAINING PROTEIN"/>
    <property type="match status" value="1"/>
</dbReference>
<gene>
    <name evidence="1" type="ORF">B0I35DRAFT_474336</name>
</gene>
<accession>A0A8K0SZA2</accession>
<keyword evidence="2" id="KW-1185">Reference proteome</keyword>
<comment type="caution">
    <text evidence="1">The sequence shown here is derived from an EMBL/GenBank/DDBJ whole genome shotgun (WGS) entry which is preliminary data.</text>
</comment>
<dbReference type="AlphaFoldDB" id="A0A8K0SZA2"/>
<evidence type="ECO:0000313" key="2">
    <source>
        <dbReference type="Proteomes" id="UP000813444"/>
    </source>
</evidence>
<dbReference type="EMBL" id="JAGPNK010000002">
    <property type="protein sequence ID" value="KAH7325574.1"/>
    <property type="molecule type" value="Genomic_DNA"/>
</dbReference>
<dbReference type="Proteomes" id="UP000813444">
    <property type="component" value="Unassembled WGS sequence"/>
</dbReference>
<name>A0A8K0SZA2_9HYPO</name>